<proteinExistence type="predicted"/>
<sequence>MSMPDNSTWPTTALAVAQPVRWRALAMKLCDHAPVSARRRAAFDPAFDPVAPQWAYFLWADPVGDLHDLAPTEWGVVSAGSPIAEIRALIGDQTPLHFVSPGRAQISTLLRMLHDIGDVPACLQPVLERRIAAALAAEQPPRHIDAAFHRFLRKLT</sequence>
<comment type="caution">
    <text evidence="1">The sequence shown here is derived from an EMBL/GenBank/DDBJ whole genome shotgun (WGS) entry which is preliminary data.</text>
</comment>
<dbReference type="Proteomes" id="UP001500279">
    <property type="component" value="Unassembled WGS sequence"/>
</dbReference>
<dbReference type="EMBL" id="BAAAEW010000004">
    <property type="protein sequence ID" value="GAA0744208.1"/>
    <property type="molecule type" value="Genomic_DNA"/>
</dbReference>
<dbReference type="RefSeq" id="WP_141285269.1">
    <property type="nucleotide sequence ID" value="NZ_BAAAEW010000004.1"/>
</dbReference>
<evidence type="ECO:0000313" key="2">
    <source>
        <dbReference type="Proteomes" id="UP001500279"/>
    </source>
</evidence>
<reference evidence="1 2" key="1">
    <citation type="journal article" date="2019" name="Int. J. Syst. Evol. Microbiol.">
        <title>The Global Catalogue of Microorganisms (GCM) 10K type strain sequencing project: providing services to taxonomists for standard genome sequencing and annotation.</title>
        <authorList>
            <consortium name="The Broad Institute Genomics Platform"/>
            <consortium name="The Broad Institute Genome Sequencing Center for Infectious Disease"/>
            <person name="Wu L."/>
            <person name="Ma J."/>
        </authorList>
    </citation>
    <scope>NUCLEOTIDE SEQUENCE [LARGE SCALE GENOMIC DNA]</scope>
    <source>
        <strain evidence="1 2">JCM 15503</strain>
    </source>
</reference>
<evidence type="ECO:0000313" key="1">
    <source>
        <dbReference type="EMBL" id="GAA0744208.1"/>
    </source>
</evidence>
<gene>
    <name evidence="1" type="ORF">GCM10009107_09490</name>
</gene>
<protein>
    <submittedName>
        <fullName evidence="1">Uncharacterized protein</fullName>
    </submittedName>
</protein>
<accession>A0ABN1JPX0</accession>
<organism evidence="1 2">
    <name type="scientific">Ideonella azotifigens</name>
    <dbReference type="NCBI Taxonomy" id="513160"/>
    <lineage>
        <taxon>Bacteria</taxon>
        <taxon>Pseudomonadati</taxon>
        <taxon>Pseudomonadota</taxon>
        <taxon>Betaproteobacteria</taxon>
        <taxon>Burkholderiales</taxon>
        <taxon>Sphaerotilaceae</taxon>
        <taxon>Ideonella</taxon>
    </lineage>
</organism>
<name>A0ABN1JPX0_9BURK</name>
<keyword evidence="2" id="KW-1185">Reference proteome</keyword>